<dbReference type="InterPro" id="IPR036390">
    <property type="entry name" value="WH_DNA-bd_sf"/>
</dbReference>
<reference evidence="1 2" key="1">
    <citation type="submission" date="2016-10" db="EMBL/GenBank/DDBJ databases">
        <authorList>
            <person name="de Groot N.N."/>
        </authorList>
    </citation>
    <scope>NUCLEOTIDE SEQUENCE [LARGE SCALE GENOMIC DNA]</scope>
    <source>
        <strain evidence="1 2">CGMCC 1.10457</strain>
    </source>
</reference>
<accession>A0A1I6KZM2</accession>
<gene>
    <name evidence="1" type="ORF">SAMN05216559_1680</name>
</gene>
<evidence type="ECO:0000313" key="1">
    <source>
        <dbReference type="EMBL" id="SFR96676.1"/>
    </source>
</evidence>
<dbReference type="Pfam" id="PF12840">
    <property type="entry name" value="HTH_20"/>
    <property type="match status" value="1"/>
</dbReference>
<dbReference type="InterPro" id="IPR011991">
    <property type="entry name" value="ArsR-like_HTH"/>
</dbReference>
<dbReference type="Proteomes" id="UP000199062">
    <property type="component" value="Unassembled WGS sequence"/>
</dbReference>
<protein>
    <submittedName>
        <fullName evidence="1">Helix-turn-helix domain-containing protein</fullName>
    </submittedName>
</protein>
<name>A0A1I6KZM2_9EURY</name>
<dbReference type="CDD" id="cd00090">
    <property type="entry name" value="HTH_ARSR"/>
    <property type="match status" value="1"/>
</dbReference>
<proteinExistence type="predicted"/>
<sequence>MSQSQLVGIEASRDQTETTALTEDAEIGSLLEALEDGDCRTILAATSDGALTVTEIVDDHDIAQSTAYRKVELLVDAGLLEEELRFRGSGSHVRTYTCRVVDVALSVDGETGVELSLTRTANDDPFSTPVPRY</sequence>
<dbReference type="InterPro" id="IPR036388">
    <property type="entry name" value="WH-like_DNA-bd_sf"/>
</dbReference>
<dbReference type="SUPFAM" id="SSF46785">
    <property type="entry name" value="Winged helix' DNA-binding domain"/>
    <property type="match status" value="1"/>
</dbReference>
<organism evidence="1 2">
    <name type="scientific">Halomicrobium zhouii</name>
    <dbReference type="NCBI Taxonomy" id="767519"/>
    <lineage>
        <taxon>Archaea</taxon>
        <taxon>Methanobacteriati</taxon>
        <taxon>Methanobacteriota</taxon>
        <taxon>Stenosarchaea group</taxon>
        <taxon>Halobacteria</taxon>
        <taxon>Halobacteriales</taxon>
        <taxon>Haloarculaceae</taxon>
        <taxon>Halomicrobium</taxon>
    </lineage>
</organism>
<dbReference type="RefSeq" id="WP_089815836.1">
    <property type="nucleotide sequence ID" value="NZ_FOZK01000002.1"/>
</dbReference>
<dbReference type="Gene3D" id="1.10.10.10">
    <property type="entry name" value="Winged helix-like DNA-binding domain superfamily/Winged helix DNA-binding domain"/>
    <property type="match status" value="1"/>
</dbReference>
<keyword evidence="2" id="KW-1185">Reference proteome</keyword>
<dbReference type="AlphaFoldDB" id="A0A1I6KZM2"/>
<evidence type="ECO:0000313" key="2">
    <source>
        <dbReference type="Proteomes" id="UP000199062"/>
    </source>
</evidence>
<dbReference type="EMBL" id="FOZK01000002">
    <property type="protein sequence ID" value="SFR96676.1"/>
    <property type="molecule type" value="Genomic_DNA"/>
</dbReference>
<dbReference type="OrthoDB" id="10985at2157"/>